<dbReference type="InterPro" id="IPR000192">
    <property type="entry name" value="Aminotrans_V_dom"/>
</dbReference>
<dbReference type="Proteomes" id="UP000282551">
    <property type="component" value="Chromosome"/>
</dbReference>
<protein>
    <recommendedName>
        <fullName evidence="3">Probable hercynylcysteine sulfoxide lyase</fullName>
        <ecNumber evidence="3">4.4.-.-</ecNumber>
    </recommendedName>
</protein>
<comment type="function">
    <text evidence="3">Probably catalyzes the conversion of hercynylcysteine sulfoxide to ergothioneine.</text>
</comment>
<organism evidence="5 6">
    <name type="scientific">Mycolicibacterium chitae</name>
    <name type="common">Mycobacterium chitae</name>
    <dbReference type="NCBI Taxonomy" id="1792"/>
    <lineage>
        <taxon>Bacteria</taxon>
        <taxon>Bacillati</taxon>
        <taxon>Actinomycetota</taxon>
        <taxon>Actinomycetes</taxon>
        <taxon>Mycobacteriales</taxon>
        <taxon>Mycobacteriaceae</taxon>
        <taxon>Mycolicibacterium</taxon>
    </lineage>
</organism>
<evidence type="ECO:0000256" key="3">
    <source>
        <dbReference type="HAMAP-Rule" id="MF_02038"/>
    </source>
</evidence>
<evidence type="ECO:0000313" key="5">
    <source>
        <dbReference type="EMBL" id="VEG44796.1"/>
    </source>
</evidence>
<dbReference type="NCBIfam" id="TIGR04343">
    <property type="entry name" value="egtE_PLP_lyase"/>
    <property type="match status" value="1"/>
</dbReference>
<accession>A0A3S4THN4</accession>
<comment type="catalytic activity">
    <reaction evidence="3">
        <text>S-(hercyn-2-yl)-L-cysteine S-oxide + AH2 + H(+) = ergothioneine + pyruvate + A + NH4(+)</text>
        <dbReference type="Rhea" id="RHEA:42688"/>
        <dbReference type="ChEBI" id="CHEBI:13193"/>
        <dbReference type="ChEBI" id="CHEBI:15361"/>
        <dbReference type="ChEBI" id="CHEBI:15378"/>
        <dbReference type="ChEBI" id="CHEBI:17499"/>
        <dbReference type="ChEBI" id="CHEBI:28938"/>
        <dbReference type="ChEBI" id="CHEBI:82706"/>
        <dbReference type="ChEBI" id="CHEBI:134344"/>
    </reaction>
</comment>
<comment type="cofactor">
    <cofactor evidence="1 3">
        <name>pyridoxal 5'-phosphate</name>
        <dbReference type="ChEBI" id="CHEBI:597326"/>
    </cofactor>
</comment>
<keyword evidence="2 3" id="KW-0663">Pyridoxal phosphate</keyword>
<dbReference type="Gene3D" id="3.90.1150.10">
    <property type="entry name" value="Aspartate Aminotransferase, domain 1"/>
    <property type="match status" value="1"/>
</dbReference>
<dbReference type="Pfam" id="PF00266">
    <property type="entry name" value="Aminotran_5"/>
    <property type="match status" value="1"/>
</dbReference>
<dbReference type="InterPro" id="IPR015422">
    <property type="entry name" value="PyrdxlP-dep_Trfase_small"/>
</dbReference>
<dbReference type="HAMAP" id="MF_02038">
    <property type="entry name" value="EgtE"/>
    <property type="match status" value="1"/>
</dbReference>
<dbReference type="EC" id="4.4.-.-" evidence="3"/>
<dbReference type="UniPathway" id="UPA01014"/>
<evidence type="ECO:0000256" key="2">
    <source>
        <dbReference type="ARBA" id="ARBA00022898"/>
    </source>
</evidence>
<dbReference type="EMBL" id="LR134355">
    <property type="protein sequence ID" value="VEG44796.1"/>
    <property type="molecule type" value="Genomic_DNA"/>
</dbReference>
<dbReference type="AlphaFoldDB" id="A0A3S4THN4"/>
<feature type="domain" description="Aminotransferase class V" evidence="4">
    <location>
        <begin position="24"/>
        <end position="370"/>
    </location>
</feature>
<dbReference type="SUPFAM" id="SSF53383">
    <property type="entry name" value="PLP-dependent transferases"/>
    <property type="match status" value="1"/>
</dbReference>
<dbReference type="InterPro" id="IPR015421">
    <property type="entry name" value="PyrdxlP-dep_Trfase_major"/>
</dbReference>
<evidence type="ECO:0000259" key="4">
    <source>
        <dbReference type="Pfam" id="PF00266"/>
    </source>
</evidence>
<evidence type="ECO:0000313" key="6">
    <source>
        <dbReference type="Proteomes" id="UP000282551"/>
    </source>
</evidence>
<dbReference type="InterPro" id="IPR015424">
    <property type="entry name" value="PyrdxlP-dep_Trfase"/>
</dbReference>
<dbReference type="GO" id="GO:1990411">
    <property type="term" value="F:hercynylcysteine sulfoxide lyase activity (ergothioneine-forming)"/>
    <property type="evidence" value="ECO:0007669"/>
    <property type="project" value="RHEA"/>
</dbReference>
<dbReference type="Gene3D" id="3.40.640.10">
    <property type="entry name" value="Type I PLP-dependent aspartate aminotransferase-like (Major domain)"/>
    <property type="match status" value="1"/>
</dbReference>
<dbReference type="PANTHER" id="PTHR43586">
    <property type="entry name" value="CYSTEINE DESULFURASE"/>
    <property type="match status" value="1"/>
</dbReference>
<keyword evidence="6" id="KW-1185">Reference proteome</keyword>
<name>A0A3S4THN4_MYCCI</name>
<keyword evidence="3 5" id="KW-0456">Lyase</keyword>
<feature type="modified residue" description="N6-(pyridoxal phosphate)lysine" evidence="3">
    <location>
        <position position="210"/>
    </location>
</feature>
<comment type="pathway">
    <text evidence="3">Amino-acid biosynthesis; ergothioneine biosynthesis.</text>
</comment>
<reference evidence="5 6" key="1">
    <citation type="submission" date="2018-12" db="EMBL/GenBank/DDBJ databases">
        <authorList>
            <consortium name="Pathogen Informatics"/>
        </authorList>
    </citation>
    <scope>NUCLEOTIDE SEQUENCE [LARGE SCALE GENOMIC DNA]</scope>
    <source>
        <strain evidence="5 6">NCTC10485</strain>
    </source>
</reference>
<dbReference type="PANTHER" id="PTHR43586:SF8">
    <property type="entry name" value="CYSTEINE DESULFURASE 1, CHLOROPLASTIC"/>
    <property type="match status" value="1"/>
</dbReference>
<dbReference type="InterPro" id="IPR027563">
    <property type="entry name" value="EgtE"/>
</dbReference>
<proteinExistence type="inferred from homology"/>
<comment type="similarity">
    <text evidence="3">Belongs to the class-V pyridoxal-phosphate-dependent aminotransferase family. EgtE subfamily.</text>
</comment>
<sequence>MIDQVIDGDLGRLWRAARAPMAGVHLDSAACSRQSHAAIEAAAQHARHEAEVGGYVAAEAAVPALDAGRAAIAALTGMTPADVVFTTGSGHALDLLLGAWPGPRTVACLPGEFAPNLALMAAHGFAVRALPVDADGRLRVADLAADLRADPPGLVHVDGVASHRGLAQPIAEAARVCAALEIPLVLDAAQAMVQLDCAVGAAAVYSSSRKWSAGPRGVGFLAVAPELARHLVRRVPPPDWAVGGTALQSFEHGETNLAARLGFSVALGEILAAGPTALRRRLAAVGAATRTALDGVAGWRVVEPVAEPTAITTLIPPAGVDPVAVRAALIAEHGIVTTVAEVARAPFELTGPVLRLSPHVDVTDEDLDRVAAALNAPALNTPTPRS</sequence>
<evidence type="ECO:0000256" key="1">
    <source>
        <dbReference type="ARBA" id="ARBA00001933"/>
    </source>
</evidence>
<gene>
    <name evidence="3 5" type="primary">egtE</name>
    <name evidence="5" type="ORF">NCTC10485_00288</name>
</gene>